<evidence type="ECO:0000313" key="7">
    <source>
        <dbReference type="EMBL" id="NIJ54647.1"/>
    </source>
</evidence>
<proteinExistence type="inferred from homology"/>
<keyword evidence="8" id="KW-1185">Reference proteome</keyword>
<evidence type="ECO:0000256" key="3">
    <source>
        <dbReference type="ARBA" id="ARBA00023082"/>
    </source>
</evidence>
<feature type="domain" description="RNA polymerase sigma-70 region 2" evidence="5">
    <location>
        <begin position="30"/>
        <end position="90"/>
    </location>
</feature>
<dbReference type="InterPro" id="IPR013249">
    <property type="entry name" value="RNA_pol_sigma70_r4_t2"/>
</dbReference>
<dbReference type="InterPro" id="IPR013324">
    <property type="entry name" value="RNA_pol_sigma_r3/r4-like"/>
</dbReference>
<comment type="caution">
    <text evidence="7">The sequence shown here is derived from an EMBL/GenBank/DDBJ whole genome shotgun (WGS) entry which is preliminary data.</text>
</comment>
<dbReference type="Pfam" id="PF08281">
    <property type="entry name" value="Sigma70_r4_2"/>
    <property type="match status" value="1"/>
</dbReference>
<gene>
    <name evidence="7" type="ORF">FHS68_003829</name>
</gene>
<evidence type="ECO:0000256" key="4">
    <source>
        <dbReference type="ARBA" id="ARBA00023163"/>
    </source>
</evidence>
<evidence type="ECO:0000259" key="5">
    <source>
        <dbReference type="Pfam" id="PF04542"/>
    </source>
</evidence>
<dbReference type="EMBL" id="JAASQJ010000003">
    <property type="protein sequence ID" value="NIJ54647.1"/>
    <property type="molecule type" value="Genomic_DNA"/>
</dbReference>
<dbReference type="NCBIfam" id="TIGR02937">
    <property type="entry name" value="sigma70-ECF"/>
    <property type="match status" value="1"/>
</dbReference>
<dbReference type="SUPFAM" id="SSF88946">
    <property type="entry name" value="Sigma2 domain of RNA polymerase sigma factors"/>
    <property type="match status" value="1"/>
</dbReference>
<keyword evidence="3" id="KW-0731">Sigma factor</keyword>
<feature type="domain" description="RNA polymerase sigma factor 70 region 4 type 2" evidence="6">
    <location>
        <begin position="127"/>
        <end position="177"/>
    </location>
</feature>
<evidence type="ECO:0000256" key="2">
    <source>
        <dbReference type="ARBA" id="ARBA00023015"/>
    </source>
</evidence>
<keyword evidence="2" id="KW-0805">Transcription regulation</keyword>
<dbReference type="PANTHER" id="PTHR43133">
    <property type="entry name" value="RNA POLYMERASE ECF-TYPE SIGMA FACTO"/>
    <property type="match status" value="1"/>
</dbReference>
<evidence type="ECO:0000259" key="6">
    <source>
        <dbReference type="Pfam" id="PF08281"/>
    </source>
</evidence>
<protein>
    <submittedName>
        <fullName evidence="7">RNA polymerase sigma factor (Sigma-70 family)</fullName>
    </submittedName>
</protein>
<evidence type="ECO:0000256" key="1">
    <source>
        <dbReference type="ARBA" id="ARBA00010641"/>
    </source>
</evidence>
<evidence type="ECO:0000313" key="8">
    <source>
        <dbReference type="Proteomes" id="UP001179181"/>
    </source>
</evidence>
<dbReference type="Pfam" id="PF04542">
    <property type="entry name" value="Sigma70_r2"/>
    <property type="match status" value="1"/>
</dbReference>
<dbReference type="Proteomes" id="UP001179181">
    <property type="component" value="Unassembled WGS sequence"/>
</dbReference>
<dbReference type="Gene3D" id="1.10.1740.10">
    <property type="match status" value="1"/>
</dbReference>
<dbReference type="InterPro" id="IPR007627">
    <property type="entry name" value="RNA_pol_sigma70_r2"/>
</dbReference>
<dbReference type="SUPFAM" id="SSF88659">
    <property type="entry name" value="Sigma3 and sigma4 domains of RNA polymerase sigma factors"/>
    <property type="match status" value="1"/>
</dbReference>
<keyword evidence="4" id="KW-0804">Transcription</keyword>
<dbReference type="InterPro" id="IPR014284">
    <property type="entry name" value="RNA_pol_sigma-70_dom"/>
</dbReference>
<sequence length="203" mass="24081">MSISRSRDWEDEQRLWQDFKAGDRDAFDLLYQQHIQQLIRYGFKVTRDRDLIQDCIQDLFVELWESRQSIANAHSIKHYLLKALRYKLIRSSGHTVTEPLPENEFPADDETIENKILREETVSRQSRQLTDALKQLPKRQQEALHLRFFQELTNEQVAQVMGVNYQSACKFIYTGLKTLRDLLLLSFLLPVAFSVYKEILKIF</sequence>
<dbReference type="InterPro" id="IPR013325">
    <property type="entry name" value="RNA_pol_sigma_r2"/>
</dbReference>
<name>A0ABX0UNT1_9BACT</name>
<dbReference type="PANTHER" id="PTHR43133:SF46">
    <property type="entry name" value="RNA POLYMERASE SIGMA-70 FACTOR ECF SUBFAMILY"/>
    <property type="match status" value="1"/>
</dbReference>
<accession>A0ABX0UNT1</accession>
<dbReference type="RefSeq" id="WP_167273107.1">
    <property type="nucleotide sequence ID" value="NZ_JAASQJ010000003.1"/>
</dbReference>
<reference evidence="7 8" key="1">
    <citation type="submission" date="2020-03" db="EMBL/GenBank/DDBJ databases">
        <title>Genomic Encyclopedia of Type Strains, Phase IV (KMG-IV): sequencing the most valuable type-strain genomes for metagenomic binning, comparative biology and taxonomic classification.</title>
        <authorList>
            <person name="Goeker M."/>
        </authorList>
    </citation>
    <scope>NUCLEOTIDE SEQUENCE [LARGE SCALE GENOMIC DNA]</scope>
    <source>
        <strain evidence="7 8">DSM 102865</strain>
    </source>
</reference>
<organism evidence="7 8">
    <name type="scientific">Dyadobacter arcticus</name>
    <dbReference type="NCBI Taxonomy" id="1078754"/>
    <lineage>
        <taxon>Bacteria</taxon>
        <taxon>Pseudomonadati</taxon>
        <taxon>Bacteroidota</taxon>
        <taxon>Cytophagia</taxon>
        <taxon>Cytophagales</taxon>
        <taxon>Spirosomataceae</taxon>
        <taxon>Dyadobacter</taxon>
    </lineage>
</organism>
<dbReference type="CDD" id="cd06171">
    <property type="entry name" value="Sigma70_r4"/>
    <property type="match status" value="1"/>
</dbReference>
<dbReference type="Gene3D" id="1.10.10.10">
    <property type="entry name" value="Winged helix-like DNA-binding domain superfamily/Winged helix DNA-binding domain"/>
    <property type="match status" value="1"/>
</dbReference>
<dbReference type="InterPro" id="IPR036388">
    <property type="entry name" value="WH-like_DNA-bd_sf"/>
</dbReference>
<comment type="similarity">
    <text evidence="1">Belongs to the sigma-70 factor family. ECF subfamily.</text>
</comment>
<dbReference type="InterPro" id="IPR039425">
    <property type="entry name" value="RNA_pol_sigma-70-like"/>
</dbReference>